<evidence type="ECO:0000313" key="2">
    <source>
        <dbReference type="EMBL" id="AVH59289.1"/>
    </source>
</evidence>
<evidence type="ECO:0000313" key="3">
    <source>
        <dbReference type="Proteomes" id="UP000238413"/>
    </source>
</evidence>
<feature type="transmembrane region" description="Helical" evidence="1">
    <location>
        <begin position="123"/>
        <end position="145"/>
    </location>
</feature>
<dbReference type="Proteomes" id="UP000238413">
    <property type="component" value="Chromosome"/>
</dbReference>
<keyword evidence="1" id="KW-0812">Transmembrane</keyword>
<keyword evidence="1" id="KW-1133">Transmembrane helix</keyword>
<feature type="transmembrane region" description="Helical" evidence="1">
    <location>
        <begin position="35"/>
        <end position="55"/>
    </location>
</feature>
<feature type="transmembrane region" description="Helical" evidence="1">
    <location>
        <begin position="67"/>
        <end position="91"/>
    </location>
</feature>
<proteinExistence type="predicted"/>
<dbReference type="EMBL" id="CP026652">
    <property type="protein sequence ID" value="AVH59289.1"/>
    <property type="molecule type" value="Genomic_DNA"/>
</dbReference>
<evidence type="ECO:0000256" key="1">
    <source>
        <dbReference type="SAM" id="Phobius"/>
    </source>
</evidence>
<organism evidence="2 3">
    <name type="scientific">Streptomyces dengpaensis</name>
    <dbReference type="NCBI Taxonomy" id="2049881"/>
    <lineage>
        <taxon>Bacteria</taxon>
        <taxon>Bacillati</taxon>
        <taxon>Actinomycetota</taxon>
        <taxon>Actinomycetes</taxon>
        <taxon>Kitasatosporales</taxon>
        <taxon>Streptomycetaceae</taxon>
        <taxon>Streptomyces</taxon>
    </lineage>
</organism>
<protein>
    <submittedName>
        <fullName evidence="2">Uncharacterized protein</fullName>
    </submittedName>
</protein>
<accession>A0ABN5I8G3</accession>
<reference evidence="2 3" key="1">
    <citation type="submission" date="2018-02" db="EMBL/GenBank/DDBJ databases">
        <title>Complete genome sequence of Streptomyces dengpaensis, the producer of angucyclines.</title>
        <authorList>
            <person name="Yumei L."/>
        </authorList>
    </citation>
    <scope>NUCLEOTIDE SEQUENCE [LARGE SCALE GENOMIC DNA]</scope>
    <source>
        <strain evidence="2 3">XZHG99</strain>
    </source>
</reference>
<dbReference type="RefSeq" id="WP_099501093.1">
    <property type="nucleotide sequence ID" value="NZ_CP026652.1"/>
</dbReference>
<gene>
    <name evidence="2" type="ORF">C4B68_30070</name>
</gene>
<keyword evidence="1" id="KW-0472">Membrane</keyword>
<sequence>MTFTDEQLREAEARADALGDPHQQLRLALQQAEGYRTYLSSLTGLLTAVFVLKGQENLSKLPHGPRWAVISLLILGFLALISASWCSVLAVHGRPGEQVYAEPTRLLRYEKQRTRRIWRLVEAARWLALLGVLAVAAAVIVTWVAPGK</sequence>
<name>A0ABN5I8G3_9ACTN</name>
<keyword evidence="3" id="KW-1185">Reference proteome</keyword>